<name>A0ABS4YNG5_9MICO</name>
<dbReference type="Proteomes" id="UP000698222">
    <property type="component" value="Unassembled WGS sequence"/>
</dbReference>
<dbReference type="InterPro" id="IPR050490">
    <property type="entry name" value="Bact_solute-bd_prot1"/>
</dbReference>
<dbReference type="PANTHER" id="PTHR43649">
    <property type="entry name" value="ARABINOSE-BINDING PROTEIN-RELATED"/>
    <property type="match status" value="1"/>
</dbReference>
<protein>
    <submittedName>
        <fullName evidence="2">Raffinose/stachyose/melibiose transport system substrate-binding protein</fullName>
    </submittedName>
</protein>
<dbReference type="Gene3D" id="3.40.190.10">
    <property type="entry name" value="Periplasmic binding protein-like II"/>
    <property type="match status" value="2"/>
</dbReference>
<keyword evidence="3" id="KW-1185">Reference proteome</keyword>
<evidence type="ECO:0000256" key="1">
    <source>
        <dbReference type="SAM" id="MobiDB-lite"/>
    </source>
</evidence>
<reference evidence="2 3" key="1">
    <citation type="submission" date="2021-03" db="EMBL/GenBank/DDBJ databases">
        <title>Sequencing the genomes of 1000 actinobacteria strains.</title>
        <authorList>
            <person name="Klenk H.-P."/>
        </authorList>
    </citation>
    <scope>NUCLEOTIDE SEQUENCE [LARGE SCALE GENOMIC DNA]</scope>
    <source>
        <strain evidence="2 3">DSM 14564</strain>
    </source>
</reference>
<dbReference type="PROSITE" id="PS51318">
    <property type="entry name" value="TAT"/>
    <property type="match status" value="1"/>
</dbReference>
<sequence>MSSSTNSTTSSGSTTSSTPLSRRSLLGGAGVTAAALALPACTATSGASQLTFYQSKPEAIPYFGQLAKDFSSESSQYSVQHDIATNLSASFVRNNPPDLGCLNYNLEMGRFMARGALSDLADLPAAGRIRDNVAELVDWYATYEGRTSVIPYSVTAASVIYNRRIFEQHGLEVPTTWDEFLAVCETLSSSGVTPIYGTFLDPWTIEQGLFDYTVGGMIDVRSFYEQMNALGADVGPDSEVSFQATMLEPVRRMLELLPYVNDDASGRSYGDGNTAIAQEKAAMYFQGPWAFGEIAKAGTDVDLGTFPLPVTDDPADLRVRVNIDLSLWIPEAANEHDGARQFLEFLMQPEVQNPYNAEFLAFGTTTDAPAVSDPRIVEMQQYFDDGRFYMGPSQFIPNSIPAQNYIQSIAGGSDPEPILARMDADWARLAFRQ</sequence>
<proteinExistence type="predicted"/>
<dbReference type="Pfam" id="PF01547">
    <property type="entry name" value="SBP_bac_1"/>
    <property type="match status" value="1"/>
</dbReference>
<comment type="caution">
    <text evidence="2">The sequence shown here is derived from an EMBL/GenBank/DDBJ whole genome shotgun (WGS) entry which is preliminary data.</text>
</comment>
<dbReference type="InterPro" id="IPR006311">
    <property type="entry name" value="TAT_signal"/>
</dbReference>
<dbReference type="RefSeq" id="WP_209893728.1">
    <property type="nucleotide sequence ID" value="NZ_BAAAJV010000016.1"/>
</dbReference>
<evidence type="ECO:0000313" key="3">
    <source>
        <dbReference type="Proteomes" id="UP000698222"/>
    </source>
</evidence>
<dbReference type="InterPro" id="IPR006059">
    <property type="entry name" value="SBP"/>
</dbReference>
<dbReference type="EMBL" id="JAGIOC010000001">
    <property type="protein sequence ID" value="MBP2410303.1"/>
    <property type="molecule type" value="Genomic_DNA"/>
</dbReference>
<gene>
    <name evidence="2" type="ORF">JOF44_003206</name>
</gene>
<dbReference type="SUPFAM" id="SSF53850">
    <property type="entry name" value="Periplasmic binding protein-like II"/>
    <property type="match status" value="1"/>
</dbReference>
<feature type="region of interest" description="Disordered" evidence="1">
    <location>
        <begin position="1"/>
        <end position="21"/>
    </location>
</feature>
<accession>A0ABS4YNG5</accession>
<evidence type="ECO:0000313" key="2">
    <source>
        <dbReference type="EMBL" id="MBP2410303.1"/>
    </source>
</evidence>
<organism evidence="2 3">
    <name type="scientific">Brachybacterium fresconis</name>
    <dbReference type="NCBI Taxonomy" id="173363"/>
    <lineage>
        <taxon>Bacteria</taxon>
        <taxon>Bacillati</taxon>
        <taxon>Actinomycetota</taxon>
        <taxon>Actinomycetes</taxon>
        <taxon>Micrococcales</taxon>
        <taxon>Dermabacteraceae</taxon>
        <taxon>Brachybacterium</taxon>
    </lineage>
</organism>